<evidence type="ECO:0000256" key="1">
    <source>
        <dbReference type="SAM" id="Phobius"/>
    </source>
</evidence>
<reference evidence="3" key="1">
    <citation type="journal article" date="2019" name="Int. J. Syst. Evol. Microbiol.">
        <title>The Global Catalogue of Microorganisms (GCM) 10K type strain sequencing project: providing services to taxonomists for standard genome sequencing and annotation.</title>
        <authorList>
            <consortium name="The Broad Institute Genomics Platform"/>
            <consortium name="The Broad Institute Genome Sequencing Center for Infectious Disease"/>
            <person name="Wu L."/>
            <person name="Ma J."/>
        </authorList>
    </citation>
    <scope>NUCLEOTIDE SEQUENCE [LARGE SCALE GENOMIC DNA]</scope>
    <source>
        <strain evidence="3">CCUG 59778</strain>
    </source>
</reference>
<keyword evidence="1" id="KW-0812">Transmembrane</keyword>
<keyword evidence="1" id="KW-0472">Membrane</keyword>
<dbReference type="Proteomes" id="UP001595817">
    <property type="component" value="Unassembled WGS sequence"/>
</dbReference>
<keyword evidence="3" id="KW-1185">Reference proteome</keyword>
<evidence type="ECO:0000313" key="3">
    <source>
        <dbReference type="Proteomes" id="UP001595817"/>
    </source>
</evidence>
<dbReference type="EMBL" id="JBHSEC010000001">
    <property type="protein sequence ID" value="MFC4408941.1"/>
    <property type="molecule type" value="Genomic_DNA"/>
</dbReference>
<evidence type="ECO:0000313" key="2">
    <source>
        <dbReference type="EMBL" id="MFC4408941.1"/>
    </source>
</evidence>
<keyword evidence="1" id="KW-1133">Transmembrane helix</keyword>
<accession>A0ABV8WZM0</accession>
<sequence length="74" mass="9045">MSSDRIELSFKNKEIRMWAFIMVPTVVVGFILLYFAEEADHFGFRVAPYVLLMLSYAFYYIWRYRYRKKKKDKG</sequence>
<dbReference type="RefSeq" id="WP_378151171.1">
    <property type="nucleotide sequence ID" value="NZ_JBHSEC010000001.1"/>
</dbReference>
<gene>
    <name evidence="2" type="ORF">ACFOZY_00685</name>
</gene>
<proteinExistence type="predicted"/>
<feature type="transmembrane region" description="Helical" evidence="1">
    <location>
        <begin position="42"/>
        <end position="62"/>
    </location>
</feature>
<organism evidence="2 3">
    <name type="scientific">Chungangia koreensis</name>
    <dbReference type="NCBI Taxonomy" id="752657"/>
    <lineage>
        <taxon>Bacteria</taxon>
        <taxon>Bacillati</taxon>
        <taxon>Bacillota</taxon>
        <taxon>Bacilli</taxon>
        <taxon>Lactobacillales</taxon>
        <taxon>Chungangia</taxon>
    </lineage>
</organism>
<name>A0ABV8WZM0_9LACT</name>
<comment type="caution">
    <text evidence="2">The sequence shown here is derived from an EMBL/GenBank/DDBJ whole genome shotgun (WGS) entry which is preliminary data.</text>
</comment>
<protein>
    <submittedName>
        <fullName evidence="2">Uncharacterized protein</fullName>
    </submittedName>
</protein>
<feature type="transmembrane region" description="Helical" evidence="1">
    <location>
        <begin position="15"/>
        <end position="36"/>
    </location>
</feature>